<feature type="repeat" description="ANK" evidence="9">
    <location>
        <begin position="49"/>
        <end position="81"/>
    </location>
</feature>
<evidence type="ECO:0000256" key="4">
    <source>
        <dbReference type="ARBA" id="ARBA00022771"/>
    </source>
</evidence>
<feature type="region of interest" description="Disordered" evidence="11">
    <location>
        <begin position="374"/>
        <end position="397"/>
    </location>
</feature>
<dbReference type="InterPro" id="IPR036770">
    <property type="entry name" value="Ankyrin_rpt-contain_sf"/>
</dbReference>
<dbReference type="InterPro" id="IPR002110">
    <property type="entry name" value="Ankyrin_rpt"/>
</dbReference>
<dbReference type="GO" id="GO:0008270">
    <property type="term" value="F:zinc ion binding"/>
    <property type="evidence" value="ECO:0007669"/>
    <property type="project" value="UniProtKB-KW"/>
</dbReference>
<dbReference type="SMART" id="SM00248">
    <property type="entry name" value="ANK"/>
    <property type="match status" value="4"/>
</dbReference>
<evidence type="ECO:0000256" key="3">
    <source>
        <dbReference type="ARBA" id="ARBA00022737"/>
    </source>
</evidence>
<sequence length="397" mass="44304">MVRLLRVGAKQQLKNPNYSAIEKINNNDIVGLQELLKNHAVEVDAEDDHGMTLLHHAAFKGKKDFVQLLLDLGSDPNGGHHEHQYSTIHFAALSGNVEVCQQLLQHGAQPDTTNSVGRTAAQMAAFVGNHEIVSVINNFVSRDDIDRYTVPANGSSEPKLPPSAAPALHKLVMQVNLHPVHLLFTIQKLPLLHEHLGKVKDILELLSDNEMKRNRDANEVLSLKFHYLRFLVERLAKEREQHPDKPVADLINQYAKGMLRPRASDGFPEYMDNFVREAIRTFPFKETTLFRQLLVNLSKTKQDGDSVLAVSILGSCINGQRGFHDDNACAACGQEKVSSKCSSCKSVQYCGRDCQKIHWPYHKKECDKLAKQHQLKDTKSQSGNEATAAVDDSSTAK</sequence>
<dbReference type="PANTHER" id="PTHR24150">
    <property type="entry name" value="ANKYRIN REPEAT AND MYND DOMAIN-CONTAINING PROTEIN 2"/>
    <property type="match status" value="1"/>
</dbReference>
<evidence type="ECO:0000256" key="5">
    <source>
        <dbReference type="ARBA" id="ARBA00022833"/>
    </source>
</evidence>
<evidence type="ECO:0000256" key="11">
    <source>
        <dbReference type="SAM" id="MobiDB-lite"/>
    </source>
</evidence>
<dbReference type="PROSITE" id="PS50297">
    <property type="entry name" value="ANK_REP_REGION"/>
    <property type="match status" value="2"/>
</dbReference>
<dbReference type="EMBL" id="LR023396">
    <property type="protein sequence ID" value="SVE93015.1"/>
    <property type="molecule type" value="mRNA"/>
</dbReference>
<dbReference type="InterPro" id="IPR002893">
    <property type="entry name" value="Znf_MYND"/>
</dbReference>
<gene>
    <name evidence="13" type="primary">EOG090X06BA</name>
</gene>
<proteinExistence type="evidence at transcript level"/>
<keyword evidence="6 9" id="KW-0040">ANK repeat</keyword>
<keyword evidence="7" id="KW-0969">Cilium</keyword>
<dbReference type="Pfam" id="PF13637">
    <property type="entry name" value="Ank_4"/>
    <property type="match status" value="1"/>
</dbReference>
<keyword evidence="5" id="KW-0862">Zinc</keyword>
<protein>
    <submittedName>
        <fullName evidence="13">EOG090X06BA</fullName>
    </submittedName>
</protein>
<dbReference type="PROSITE" id="PS50088">
    <property type="entry name" value="ANK_REPEAT"/>
    <property type="match status" value="2"/>
</dbReference>
<name>A0A4Y7NL77_9CRUS</name>
<evidence type="ECO:0000313" key="13">
    <source>
        <dbReference type="EMBL" id="SVE93015.1"/>
    </source>
</evidence>
<organism evidence="13">
    <name type="scientific">Moina brachiata</name>
    <dbReference type="NCBI Taxonomy" id="675436"/>
    <lineage>
        <taxon>Eukaryota</taxon>
        <taxon>Metazoa</taxon>
        <taxon>Ecdysozoa</taxon>
        <taxon>Arthropoda</taxon>
        <taxon>Crustacea</taxon>
        <taxon>Branchiopoda</taxon>
        <taxon>Diplostraca</taxon>
        <taxon>Cladocera</taxon>
        <taxon>Anomopoda</taxon>
        <taxon>Moinidae</taxon>
        <taxon>Moina</taxon>
    </lineage>
</organism>
<evidence type="ECO:0000256" key="2">
    <source>
        <dbReference type="ARBA" id="ARBA00022723"/>
    </source>
</evidence>
<keyword evidence="4 10" id="KW-0863">Zinc-finger</keyword>
<reference evidence="13" key="1">
    <citation type="submission" date="2018-08" db="EMBL/GenBank/DDBJ databases">
        <authorList>
            <person name="Cornetti L."/>
        </authorList>
    </citation>
    <scope>NUCLEOTIDE SEQUENCE</scope>
    <source>
        <strain evidence="13">DE-FRO-2-1</strain>
    </source>
</reference>
<comment type="subcellular location">
    <subcellularLocation>
        <location evidence="1">Cell projection</location>
        <location evidence="1">Cilium</location>
    </subcellularLocation>
</comment>
<dbReference type="PANTHER" id="PTHR24150:SF8">
    <property type="entry name" value="ANKYRIN REPEAT AND MYND DOMAIN-CONTAINING PROTEIN 2"/>
    <property type="match status" value="1"/>
</dbReference>
<dbReference type="Pfam" id="PF12796">
    <property type="entry name" value="Ank_2"/>
    <property type="match status" value="1"/>
</dbReference>
<keyword evidence="8" id="KW-0966">Cell projection</keyword>
<evidence type="ECO:0000256" key="7">
    <source>
        <dbReference type="ARBA" id="ARBA00023069"/>
    </source>
</evidence>
<dbReference type="AlphaFoldDB" id="A0A4Y7NL77"/>
<dbReference type="SUPFAM" id="SSF48403">
    <property type="entry name" value="Ankyrin repeat"/>
    <property type="match status" value="1"/>
</dbReference>
<feature type="domain" description="MYND-type" evidence="12">
    <location>
        <begin position="329"/>
        <end position="366"/>
    </location>
</feature>
<evidence type="ECO:0000256" key="10">
    <source>
        <dbReference type="PROSITE-ProRule" id="PRU00134"/>
    </source>
</evidence>
<accession>A0A4Y7NL77</accession>
<evidence type="ECO:0000256" key="1">
    <source>
        <dbReference type="ARBA" id="ARBA00004138"/>
    </source>
</evidence>
<evidence type="ECO:0000256" key="8">
    <source>
        <dbReference type="ARBA" id="ARBA00023273"/>
    </source>
</evidence>
<dbReference type="Pfam" id="PF01753">
    <property type="entry name" value="zf-MYND"/>
    <property type="match status" value="1"/>
</dbReference>
<dbReference type="PROSITE" id="PS50865">
    <property type="entry name" value="ZF_MYND_2"/>
    <property type="match status" value="1"/>
</dbReference>
<keyword evidence="2" id="KW-0479">Metal-binding</keyword>
<evidence type="ECO:0000259" key="12">
    <source>
        <dbReference type="PROSITE" id="PS50865"/>
    </source>
</evidence>
<keyword evidence="3" id="KW-0677">Repeat</keyword>
<dbReference type="SUPFAM" id="SSF144232">
    <property type="entry name" value="HIT/MYND zinc finger-like"/>
    <property type="match status" value="1"/>
</dbReference>
<dbReference type="Gene3D" id="6.10.140.2220">
    <property type="match status" value="1"/>
</dbReference>
<dbReference type="GO" id="GO:0005929">
    <property type="term" value="C:cilium"/>
    <property type="evidence" value="ECO:0007669"/>
    <property type="project" value="UniProtKB-SubCell"/>
</dbReference>
<dbReference type="InterPro" id="IPR052452">
    <property type="entry name" value="Ankyrin-MYND_dom_contain_2"/>
</dbReference>
<evidence type="ECO:0000256" key="9">
    <source>
        <dbReference type="PROSITE-ProRule" id="PRU00023"/>
    </source>
</evidence>
<evidence type="ECO:0000256" key="6">
    <source>
        <dbReference type="ARBA" id="ARBA00023043"/>
    </source>
</evidence>
<feature type="repeat" description="ANK" evidence="9">
    <location>
        <begin position="83"/>
        <end position="115"/>
    </location>
</feature>
<dbReference type="Gene3D" id="1.25.40.20">
    <property type="entry name" value="Ankyrin repeat-containing domain"/>
    <property type="match status" value="1"/>
</dbReference>